<keyword evidence="6" id="KW-0456">Lyase</keyword>
<dbReference type="InterPro" id="IPR000014">
    <property type="entry name" value="PAS"/>
</dbReference>
<dbReference type="EMBL" id="GG738930">
    <property type="protein sequence ID" value="EFC36473.1"/>
    <property type="molecule type" value="Genomic_DNA"/>
</dbReference>
<dbReference type="OrthoDB" id="1890790at2759"/>
<dbReference type="GO" id="GO:0001653">
    <property type="term" value="F:peptide receptor activity"/>
    <property type="evidence" value="ECO:0007669"/>
    <property type="project" value="TreeGrafter"/>
</dbReference>
<keyword evidence="3" id="KW-0547">Nucleotide-binding</keyword>
<dbReference type="GO" id="GO:0004016">
    <property type="term" value="F:adenylate cyclase activity"/>
    <property type="evidence" value="ECO:0007669"/>
    <property type="project" value="TreeGrafter"/>
</dbReference>
<evidence type="ECO:0000256" key="7">
    <source>
        <dbReference type="SAM" id="MobiDB-lite"/>
    </source>
</evidence>
<dbReference type="SMART" id="SM00044">
    <property type="entry name" value="CYCc"/>
    <property type="match status" value="1"/>
</dbReference>
<gene>
    <name evidence="10" type="ORF">NAEGRDRAFT_82217</name>
</gene>
<dbReference type="AlphaFoldDB" id="D2W392"/>
<dbReference type="SMART" id="SM00091">
    <property type="entry name" value="PAS"/>
    <property type="match status" value="2"/>
</dbReference>
<sequence length="1005" mass="112102">MDDLYGYNEDEKALQEFLAQKMKTTPTTAQQSSAQFNHQSSRNIFANSSIMMANNGKIPLNANGFSSSSRKIQLSNDDDDRELREYIAQKKEQIATTGGALNSQSSRNILAGSGGTMIKKITIQEAQPEVSSPSAISLQNSSSPKSTLNSQSSRNILSGVNFKPTPKNNMNSGSGGSVEISSSTQQLLDEHQLAFAEFLAKKQNQQQPTSSVSSAPLDSSSINTSSSRNILEGVDLKPSFRLIRDNSIAGESSKPKGILIREGSSLLVTKDILQQQAPPPPLVSSNSQMIKRGTLQRENSVFTSTTEKTPITEMTSSNRRATSVLQRENSLMIASQNPRGTLQRENSIMTSGAPRGFLQRENSVRNQSSSSERPRGQLQRENSVVTRSSELPRGALQRESSVYMREASSVPKQRPTPTTNTTQERPPPVDRGMSRNDQGYKQSINQRFLSKLKQRLEESDGNFSDTTSEISIRSTTDTTVLSQREICDEVGFTHQVEFSQLNYLVHQFVHCGFPVLVFDKLGSIEFLNKEAEDLFGVYSFSAMGEHVSELFLDDASVELHQAMYEFLGPTENSTLKADKIGSDQNYLDDIKPYSQLSEEEKATRRKSLSEERYLRAKATMLKQFFIVTARIIPIKKLQEIHFCVYLKFFKEIDNEHQAAVTNSFKHAITDLSIIPVITINDKGIIQVFNKAASSTFGYEPKEIVGRNVKIICNSRDRLKHDSYLDRCRSRENGVVDVTRKVKGETKSGKIISLEIKISQIVTDGKPSYVAYLRDYKSLSTPEEHMTRIAEKIFPKSIAERLSMGQTVIDTIDSCSMLYCDMVGFTDFSSRKSPKDVVKILHDIFTLFDNVCTELNLEKIKTIGDCYFVASGLSKSETNHADNIVKGGLAMIRNMKQYTTYTNTDHLLSVRLGIHTGNDVIAAVVGKVKRTYDLFGPAVEIAQMMEATGKVNQVHISNSTYKELRSEKSKSLFSENLMKGEEIALDKYSSPINIPLDTWITQSIYN</sequence>
<keyword evidence="2" id="KW-0812">Transmembrane</keyword>
<feature type="region of interest" description="Disordered" evidence="7">
    <location>
        <begin position="205"/>
        <end position="226"/>
    </location>
</feature>
<proteinExistence type="predicted"/>
<evidence type="ECO:0000259" key="9">
    <source>
        <dbReference type="PROSITE" id="PS50125"/>
    </source>
</evidence>
<dbReference type="InterPro" id="IPR035965">
    <property type="entry name" value="PAS-like_dom_sf"/>
</dbReference>
<organism evidence="11">
    <name type="scientific">Naegleria gruberi</name>
    <name type="common">Amoeba</name>
    <dbReference type="NCBI Taxonomy" id="5762"/>
    <lineage>
        <taxon>Eukaryota</taxon>
        <taxon>Discoba</taxon>
        <taxon>Heterolobosea</taxon>
        <taxon>Tetramitia</taxon>
        <taxon>Eutetramitia</taxon>
        <taxon>Vahlkampfiidae</taxon>
        <taxon>Naegleria</taxon>
    </lineage>
</organism>
<evidence type="ECO:0000256" key="2">
    <source>
        <dbReference type="ARBA" id="ARBA00022692"/>
    </source>
</evidence>
<keyword evidence="4" id="KW-1133">Transmembrane helix</keyword>
<feature type="compositionally biased region" description="Polar residues" evidence="7">
    <location>
        <begin position="360"/>
        <end position="371"/>
    </location>
</feature>
<dbReference type="NCBIfam" id="TIGR00229">
    <property type="entry name" value="sensory_box"/>
    <property type="match status" value="1"/>
</dbReference>
<dbReference type="CDD" id="cd00130">
    <property type="entry name" value="PAS"/>
    <property type="match status" value="1"/>
</dbReference>
<feature type="domain" description="PAS" evidence="8">
    <location>
        <begin position="675"/>
        <end position="707"/>
    </location>
</feature>
<feature type="region of interest" description="Disordered" evidence="7">
    <location>
        <begin position="125"/>
        <end position="183"/>
    </location>
</feature>
<keyword evidence="5" id="KW-0472">Membrane</keyword>
<dbReference type="GO" id="GO:0004383">
    <property type="term" value="F:guanylate cyclase activity"/>
    <property type="evidence" value="ECO:0007669"/>
    <property type="project" value="TreeGrafter"/>
</dbReference>
<dbReference type="GeneID" id="8862519"/>
<dbReference type="Gene3D" id="3.30.70.1230">
    <property type="entry name" value="Nucleotide cyclase"/>
    <property type="match status" value="1"/>
</dbReference>
<evidence type="ECO:0000256" key="5">
    <source>
        <dbReference type="ARBA" id="ARBA00023136"/>
    </source>
</evidence>
<dbReference type="PANTHER" id="PTHR11920:SF335">
    <property type="entry name" value="GUANYLATE CYCLASE"/>
    <property type="match status" value="1"/>
</dbReference>
<evidence type="ECO:0000256" key="3">
    <source>
        <dbReference type="ARBA" id="ARBA00022741"/>
    </source>
</evidence>
<dbReference type="SUPFAM" id="SSF55073">
    <property type="entry name" value="Nucleotide cyclase"/>
    <property type="match status" value="1"/>
</dbReference>
<dbReference type="KEGG" id="ngr:NAEGRDRAFT_82217"/>
<dbReference type="InterPro" id="IPR029787">
    <property type="entry name" value="Nucleotide_cyclase"/>
</dbReference>
<keyword evidence="11" id="KW-1185">Reference proteome</keyword>
<feature type="domain" description="Guanylate cyclase" evidence="9">
    <location>
        <begin position="815"/>
        <end position="945"/>
    </location>
</feature>
<dbReference type="InParanoid" id="D2W392"/>
<dbReference type="Pfam" id="PF13426">
    <property type="entry name" value="PAS_9"/>
    <property type="match status" value="1"/>
</dbReference>
<dbReference type="eggNOG" id="KOG1023">
    <property type="taxonomic scope" value="Eukaryota"/>
</dbReference>
<dbReference type="PROSITE" id="PS50125">
    <property type="entry name" value="GUANYLATE_CYCLASE_2"/>
    <property type="match status" value="1"/>
</dbReference>
<dbReference type="InterPro" id="IPR001054">
    <property type="entry name" value="A/G_cyclase"/>
</dbReference>
<dbReference type="SUPFAM" id="SSF55785">
    <property type="entry name" value="PYP-like sensor domain (PAS domain)"/>
    <property type="match status" value="1"/>
</dbReference>
<name>D2W392_NAEGR</name>
<protein>
    <submittedName>
        <fullName evidence="10">Predicted protein</fullName>
    </submittedName>
</protein>
<comment type="subcellular location">
    <subcellularLocation>
        <location evidence="1">Membrane</location>
    </subcellularLocation>
</comment>
<dbReference type="InterPro" id="IPR050401">
    <property type="entry name" value="Cyclic_nucleotide_synthase"/>
</dbReference>
<feature type="compositionally biased region" description="Low complexity" evidence="7">
    <location>
        <begin position="210"/>
        <end position="226"/>
    </location>
</feature>
<dbReference type="GO" id="GO:0035556">
    <property type="term" value="P:intracellular signal transduction"/>
    <property type="evidence" value="ECO:0007669"/>
    <property type="project" value="InterPro"/>
</dbReference>
<dbReference type="GO" id="GO:0005886">
    <property type="term" value="C:plasma membrane"/>
    <property type="evidence" value="ECO:0007669"/>
    <property type="project" value="TreeGrafter"/>
</dbReference>
<feature type="compositionally biased region" description="Polar residues" evidence="7">
    <location>
        <begin position="129"/>
        <end position="158"/>
    </location>
</feature>
<dbReference type="RefSeq" id="XP_002669217.1">
    <property type="nucleotide sequence ID" value="XM_002669171.1"/>
</dbReference>
<accession>D2W392</accession>
<feature type="compositionally biased region" description="Polar residues" evidence="7">
    <location>
        <begin position="415"/>
        <end position="424"/>
    </location>
</feature>
<evidence type="ECO:0000256" key="6">
    <source>
        <dbReference type="ARBA" id="ARBA00023239"/>
    </source>
</evidence>
<feature type="compositionally biased region" description="Polar residues" evidence="7">
    <location>
        <begin position="379"/>
        <end position="389"/>
    </location>
</feature>
<dbReference type="GO" id="GO:0000166">
    <property type="term" value="F:nucleotide binding"/>
    <property type="evidence" value="ECO:0007669"/>
    <property type="project" value="UniProtKB-KW"/>
</dbReference>
<dbReference type="CDD" id="cd07302">
    <property type="entry name" value="CHD"/>
    <property type="match status" value="1"/>
</dbReference>
<dbReference type="PROSITE" id="PS50112">
    <property type="entry name" value="PAS"/>
    <property type="match status" value="1"/>
</dbReference>
<evidence type="ECO:0000256" key="4">
    <source>
        <dbReference type="ARBA" id="ARBA00022989"/>
    </source>
</evidence>
<dbReference type="Pfam" id="PF00211">
    <property type="entry name" value="Guanylate_cyc"/>
    <property type="match status" value="1"/>
</dbReference>
<reference evidence="10 11" key="1">
    <citation type="journal article" date="2010" name="Cell">
        <title>The genome of Naegleria gruberi illuminates early eukaryotic versatility.</title>
        <authorList>
            <person name="Fritz-Laylin L.K."/>
            <person name="Prochnik S.E."/>
            <person name="Ginger M.L."/>
            <person name="Dacks J.B."/>
            <person name="Carpenter M.L."/>
            <person name="Field M.C."/>
            <person name="Kuo A."/>
            <person name="Paredez A."/>
            <person name="Chapman J."/>
            <person name="Pham J."/>
            <person name="Shu S."/>
            <person name="Neupane R."/>
            <person name="Cipriano M."/>
            <person name="Mancuso J."/>
            <person name="Tu H."/>
            <person name="Salamov A."/>
            <person name="Lindquist E."/>
            <person name="Shapiro H."/>
            <person name="Lucas S."/>
            <person name="Grigoriev I.V."/>
            <person name="Cande W.Z."/>
            <person name="Fulton C."/>
            <person name="Rokhsar D.S."/>
            <person name="Dawson S.C."/>
        </authorList>
    </citation>
    <scope>NUCLEOTIDE SEQUENCE [LARGE SCALE GENOMIC DNA]</scope>
    <source>
        <strain evidence="10 11">NEG-M</strain>
    </source>
</reference>
<dbReference type="GO" id="GO:0007168">
    <property type="term" value="P:receptor guanylyl cyclase signaling pathway"/>
    <property type="evidence" value="ECO:0007669"/>
    <property type="project" value="TreeGrafter"/>
</dbReference>
<evidence type="ECO:0000313" key="10">
    <source>
        <dbReference type="EMBL" id="EFC36473.1"/>
    </source>
</evidence>
<evidence type="ECO:0000259" key="8">
    <source>
        <dbReference type="PROSITE" id="PS50112"/>
    </source>
</evidence>
<dbReference type="PANTHER" id="PTHR11920">
    <property type="entry name" value="GUANYLYL CYCLASE"/>
    <property type="match status" value="1"/>
</dbReference>
<dbReference type="VEuPathDB" id="AmoebaDB:NAEGRDRAFT_82217"/>
<feature type="region of interest" description="Disordered" evidence="7">
    <location>
        <begin position="351"/>
        <end position="437"/>
    </location>
</feature>
<evidence type="ECO:0000256" key="1">
    <source>
        <dbReference type="ARBA" id="ARBA00004370"/>
    </source>
</evidence>
<dbReference type="Proteomes" id="UP000006671">
    <property type="component" value="Unassembled WGS sequence"/>
</dbReference>
<evidence type="ECO:0000313" key="11">
    <source>
        <dbReference type="Proteomes" id="UP000006671"/>
    </source>
</evidence>
<dbReference type="Gene3D" id="3.30.450.20">
    <property type="entry name" value="PAS domain"/>
    <property type="match status" value="1"/>
</dbReference>